<accession>A0A1E8CN59</accession>
<dbReference type="SUPFAM" id="SSF51197">
    <property type="entry name" value="Clavaminate synthase-like"/>
    <property type="match status" value="1"/>
</dbReference>
<dbReference type="InterPro" id="IPR039994">
    <property type="entry name" value="NO66-like"/>
</dbReference>
<protein>
    <recommendedName>
        <fullName evidence="6">JmjC domain-containing protein</fullName>
    </recommendedName>
</protein>
<dbReference type="SMART" id="SM00558">
    <property type="entry name" value="JmjC"/>
    <property type="match status" value="1"/>
</dbReference>
<comment type="caution">
    <text evidence="7">The sequence shown here is derived from an EMBL/GenBank/DDBJ whole genome shotgun (WGS) entry which is preliminary data.</text>
</comment>
<evidence type="ECO:0000256" key="2">
    <source>
        <dbReference type="ARBA" id="ARBA00022723"/>
    </source>
</evidence>
<reference evidence="8" key="1">
    <citation type="submission" date="2016-07" db="EMBL/GenBank/DDBJ databases">
        <authorList>
            <person name="Florea S."/>
            <person name="Webb J.S."/>
            <person name="Jaromczyk J."/>
            <person name="Schardl C.L."/>
        </authorList>
    </citation>
    <scope>NUCLEOTIDE SEQUENCE [LARGE SCALE GENOMIC DNA]</scope>
    <source>
        <strain evidence="8">KCTC 42131</strain>
    </source>
</reference>
<dbReference type="AlphaFoldDB" id="A0A1E8CN59"/>
<dbReference type="InterPro" id="IPR003347">
    <property type="entry name" value="JmjC_dom"/>
</dbReference>
<sequence length="400" mass="44753">MPADFDRQRFLRDYWQKKPLLIRAGELPFVDPITPEELAGLACEQDIESRLIQVNAAQDTWQLRSGPFTEAEFESLPQTHYSLLVQAVDHWVDEVSALVADFDFIPSWRIDDVMVSYATDSGNVGPHFDYYDVFLIQGMGQKRWQTGAMCNSMTPRRDESGLRLVKDFQPEQEWIVGPGDILYLPPGVSHYGVAIGNSMTYSVGFRAPSEADIVSGLADQLLDELTEDQRYVDVNAQLPLHPGEISADVVRHLHERVLSMIANPEQIRRWFGKTMTTPKYQHDEHSACCGSHDGHDYGHEQDDGGISDIISLRDALGDGAEVFKVPGSRYAYALADTQAELYVDGECYRCNWRLLTLLQALSTPGHTEALDPDVVSACNADEEAAELLLTLYNRGSLIIG</sequence>
<dbReference type="Pfam" id="PF20514">
    <property type="entry name" value="WHD_ROXA"/>
    <property type="match status" value="1"/>
</dbReference>
<dbReference type="PANTHER" id="PTHR13096">
    <property type="entry name" value="MINA53 MYC INDUCED NUCLEAR ANTIGEN"/>
    <property type="match status" value="1"/>
</dbReference>
<dbReference type="Gene3D" id="2.60.120.650">
    <property type="entry name" value="Cupin"/>
    <property type="match status" value="1"/>
</dbReference>
<dbReference type="EMBL" id="MASR01000001">
    <property type="protein sequence ID" value="OFE13844.1"/>
    <property type="molecule type" value="Genomic_DNA"/>
</dbReference>
<dbReference type="GO" id="GO:0046872">
    <property type="term" value="F:metal ion binding"/>
    <property type="evidence" value="ECO:0007669"/>
    <property type="project" value="UniProtKB-KW"/>
</dbReference>
<comment type="cofactor">
    <cofactor evidence="1">
        <name>Fe(2+)</name>
        <dbReference type="ChEBI" id="CHEBI:29033"/>
    </cofactor>
</comment>
<dbReference type="Gene3D" id="3.40.366.30">
    <property type="entry name" value="50S ribosomal protein L16 arginine hydroxylase, Chain A, Domain 2"/>
    <property type="match status" value="1"/>
</dbReference>
<feature type="domain" description="JmjC" evidence="6">
    <location>
        <begin position="94"/>
        <end position="222"/>
    </location>
</feature>
<evidence type="ECO:0000256" key="4">
    <source>
        <dbReference type="ARBA" id="ARBA00023002"/>
    </source>
</evidence>
<evidence type="ECO:0000313" key="7">
    <source>
        <dbReference type="EMBL" id="OFE13844.1"/>
    </source>
</evidence>
<gene>
    <name evidence="7" type="ORF">PHACT_01285</name>
</gene>
<dbReference type="PROSITE" id="PS51184">
    <property type="entry name" value="JMJC"/>
    <property type="match status" value="1"/>
</dbReference>
<keyword evidence="8" id="KW-1185">Reference proteome</keyword>
<evidence type="ECO:0000256" key="3">
    <source>
        <dbReference type="ARBA" id="ARBA00022964"/>
    </source>
</evidence>
<keyword evidence="4" id="KW-0560">Oxidoreductase</keyword>
<organism evidence="7 8">
    <name type="scientific">Pseudohongiella acticola</name>
    <dbReference type="NCBI Taxonomy" id="1524254"/>
    <lineage>
        <taxon>Bacteria</taxon>
        <taxon>Pseudomonadati</taxon>
        <taxon>Pseudomonadota</taxon>
        <taxon>Gammaproteobacteria</taxon>
        <taxon>Pseudomonadales</taxon>
        <taxon>Pseudohongiellaceae</taxon>
        <taxon>Pseudohongiella</taxon>
    </lineage>
</organism>
<dbReference type="Pfam" id="PF08007">
    <property type="entry name" value="JmjC_2"/>
    <property type="match status" value="1"/>
</dbReference>
<keyword evidence="5" id="KW-0408">Iron</keyword>
<dbReference type="PANTHER" id="PTHR13096:SF8">
    <property type="entry name" value="RIBOSOMAL OXYGENASE 1"/>
    <property type="match status" value="1"/>
</dbReference>
<evidence type="ECO:0000256" key="5">
    <source>
        <dbReference type="ARBA" id="ARBA00023004"/>
    </source>
</evidence>
<evidence type="ECO:0000256" key="1">
    <source>
        <dbReference type="ARBA" id="ARBA00001954"/>
    </source>
</evidence>
<keyword evidence="3" id="KW-0223">Dioxygenase</keyword>
<keyword evidence="2" id="KW-0479">Metal-binding</keyword>
<proteinExistence type="predicted"/>
<dbReference type="GO" id="GO:0016706">
    <property type="term" value="F:2-oxoglutarate-dependent dioxygenase activity"/>
    <property type="evidence" value="ECO:0007669"/>
    <property type="project" value="TreeGrafter"/>
</dbReference>
<evidence type="ECO:0000259" key="6">
    <source>
        <dbReference type="PROSITE" id="PS51184"/>
    </source>
</evidence>
<dbReference type="Proteomes" id="UP000175669">
    <property type="component" value="Unassembled WGS sequence"/>
</dbReference>
<name>A0A1E8CN59_9GAMM</name>
<dbReference type="STRING" id="1524254.PHACT_01285"/>
<dbReference type="InterPro" id="IPR046799">
    <property type="entry name" value="ROXA-like_wH"/>
</dbReference>
<evidence type="ECO:0000313" key="8">
    <source>
        <dbReference type="Proteomes" id="UP000175669"/>
    </source>
</evidence>